<keyword evidence="2" id="KW-0479">Metal-binding</keyword>
<feature type="domain" description="PHD-type" evidence="6">
    <location>
        <begin position="1644"/>
        <end position="1766"/>
    </location>
</feature>
<feature type="compositionally biased region" description="Basic residues" evidence="5">
    <location>
        <begin position="485"/>
        <end position="496"/>
    </location>
</feature>
<gene>
    <name evidence="7" type="ORF">Fcan01_02673</name>
</gene>
<feature type="compositionally biased region" description="Basic and acidic residues" evidence="5">
    <location>
        <begin position="654"/>
        <end position="671"/>
    </location>
</feature>
<evidence type="ECO:0000259" key="6">
    <source>
        <dbReference type="PROSITE" id="PS51805"/>
    </source>
</evidence>
<name>A0A226EZB2_FOLCA</name>
<feature type="compositionally biased region" description="Basic residues" evidence="5">
    <location>
        <begin position="433"/>
        <end position="444"/>
    </location>
</feature>
<feature type="region of interest" description="Disordered" evidence="5">
    <location>
        <begin position="1150"/>
        <end position="1190"/>
    </location>
</feature>
<feature type="compositionally biased region" description="Basic residues" evidence="5">
    <location>
        <begin position="596"/>
        <end position="606"/>
    </location>
</feature>
<dbReference type="Proteomes" id="UP000198287">
    <property type="component" value="Unassembled WGS sequence"/>
</dbReference>
<feature type="compositionally biased region" description="Polar residues" evidence="5">
    <location>
        <begin position="206"/>
        <end position="217"/>
    </location>
</feature>
<evidence type="ECO:0000313" key="8">
    <source>
        <dbReference type="Proteomes" id="UP000198287"/>
    </source>
</evidence>
<evidence type="ECO:0000256" key="1">
    <source>
        <dbReference type="ARBA" id="ARBA00022553"/>
    </source>
</evidence>
<keyword evidence="1" id="KW-0597">Phosphoprotein</keyword>
<feature type="compositionally biased region" description="Low complexity" evidence="5">
    <location>
        <begin position="365"/>
        <end position="375"/>
    </location>
</feature>
<dbReference type="InterPro" id="IPR034732">
    <property type="entry name" value="EPHD"/>
</dbReference>
<feature type="compositionally biased region" description="Low complexity" evidence="5">
    <location>
        <begin position="532"/>
        <end position="547"/>
    </location>
</feature>
<feature type="compositionally biased region" description="Low complexity" evidence="5">
    <location>
        <begin position="836"/>
        <end position="859"/>
    </location>
</feature>
<feature type="compositionally biased region" description="Low complexity" evidence="5">
    <location>
        <begin position="1253"/>
        <end position="1266"/>
    </location>
</feature>
<feature type="compositionally biased region" description="Basic residues" evidence="5">
    <location>
        <begin position="1279"/>
        <end position="1296"/>
    </location>
</feature>
<dbReference type="GO" id="GO:0006357">
    <property type="term" value="P:regulation of transcription by RNA polymerase II"/>
    <property type="evidence" value="ECO:0007669"/>
    <property type="project" value="TreeGrafter"/>
</dbReference>
<sequence length="1767" mass="190982">MDPQNGSTNPHGQSQAGQQRYCPTPIMAPPPSSPAPPMQHQLVPQPSISPAPHHPGYYSHHPPYPPQTQQPSYYHPNYAYQSHVPPTQTPHYSHQHHQQWGGHHSYYQSQSVDVGSTHPQQSPYQTEIYPPQTQSPYPPYVQHQQHQRMHHPGLPQQQQQPPQQQQQQQHALMNLSRFVSQQSPSSSPVPMPHSPTTPVPMGSPHYHQQQTNQQSHMTATLTQPAHAPPPPIVYPPQSRTPQGHMTLLPNNGNLHPSFHSPPSSGPVHSQQNTGQDNQRSQIMPAANPTGNTISNQPISPAPSFKPSPSEQLVQSSSNDTSTNANHNHMLLSNGGGSVSRSESTSPSSSVSSSRVILSPPPTPNPTVVTSTSNNNGHMIPVRLNMQSGARARTKASMRKLMQEQQISTSGNPGSSAEDPTSEPESLPAGKKVTTPKKSPKKSKKGAVEEDVEAATLTDPVTTTSVDSSAIVEQPSTPQVIATSTPRKKGRRGKKVVSKQPKLAATLKVSPPPRKTSGRRPRKQSTVNSELETTQPTSSPTRSQASQPKSPLKNTIEMEEEAINEEPLQNKVEVELVKKPKRGTRKKSSTPLARKLAIARKARAAMKKKAEEESKLEESVNSEVAMPEQPEAPITLEEKEEEIIETPTRPIRMRAAKETKKAEEPKVSERSRLATRTKRASVSYKEMSTSRSKSPKEITPPATAQQATKKSPTPSLKKSVAVTKMSPRLKVVESPSPSRSQNLKDKSPSRSRRGSKASKEQEQVIPETPKRAPRKAKEKLTLEMSTVAVTPAASEPEEAGTIIMSPPSTKKNTNRKTKREPTPVRLPSPRLAKEKSVTPTTAATTSAASSPSKSTASDAAGNEGVLSENKSKPVKTKGRVASRKPPPTSSSSNRGKPKIVKKKMTLNSRKLKFLRPLKHEAPIAAPVVELPEAETIKKKAKGRGGSSRRFLVSRKRKRPLPVKLSQTRVPHVQEGTQIINQSTNVNTSGSHELPTTEASNIIITNSSANLPSESTSHSDKGLLASTSYATQAMKLPTGNPMVLESRRRSKSPRQTLDAASSSLPAVIGNATSTTTIAPMEIMPSQTIVTSGTLDLSCKSEQSNLGHNQASSSGNLVAFPVAPTFDLINPLTLHTSPTTSNLQLLSDSVNSIMQSTSKSTKPRKPRKPRVLVPKPKIPEVAATSSTKNKINPGSSAVVLDQVAGATETKINTKKTKYELKQLEFKRRKAILELEVAQSLLDMKHSSKSPSPVKLVEPTPTTSSPPVVSIDLFPSQETTPKKTSRPRKPSVQSRKRKRTLTAEAPGDLQSTTPSTLPLSMSLPLPSTLSPDIATPLPAQKSRKGVKRPRVKKPRLDLPQPLVIPTTTPTILAVPQINGNQGLNFSMNNSISFLNTPNKTGPVKVAKTVIPPGVAETKTSTIADIESTIASVSCGLIPVSSSSSSPQEKVKPKSKPRPRKPKTTVVKNLPTTPAATTTEGISETLVPKPKRPRKKNSTPAKVAVSSTVLSTPITTTIHDTLAGNSSIDITTIAPKNSENSMDLLPAAAAVTPVKKKRVYKRSPFKLTVKPLPVPTVFVKSSPSTNTNGPGAPIASTSSSSDKNRVRIGPTLKVIARKTQFFRGGEKEELDTEPPTHKQGQTQFDKNVPWLCCFCNLGPHAQKLGDLFGPYYSGPEAEAGKLNSTGSGETWMHSECALWTNNLVLIGTQLYGLEEALANSKKYLCTTCGNKGATIGCLERGCKQAVHFPCATRKSWKLDEESFNSFCPAHIS</sequence>
<dbReference type="PROSITE" id="PS51805">
    <property type="entry name" value="EPHD"/>
    <property type="match status" value="1"/>
</dbReference>
<dbReference type="SMART" id="SM00249">
    <property type="entry name" value="PHD"/>
    <property type="match status" value="1"/>
</dbReference>
<reference evidence="7 8" key="1">
    <citation type="submission" date="2015-12" db="EMBL/GenBank/DDBJ databases">
        <title>The genome of Folsomia candida.</title>
        <authorList>
            <person name="Faddeeva A."/>
            <person name="Derks M.F."/>
            <person name="Anvar Y."/>
            <person name="Smit S."/>
            <person name="Van Straalen N."/>
            <person name="Roelofs D."/>
        </authorList>
    </citation>
    <scope>NUCLEOTIDE SEQUENCE [LARGE SCALE GENOMIC DNA]</scope>
    <source>
        <strain evidence="7 8">VU population</strain>
        <tissue evidence="7">Whole body</tissue>
    </source>
</reference>
<dbReference type="EMBL" id="LNIX01000001">
    <property type="protein sequence ID" value="OXA62913.1"/>
    <property type="molecule type" value="Genomic_DNA"/>
</dbReference>
<feature type="compositionally biased region" description="Low complexity" evidence="5">
    <location>
        <begin position="707"/>
        <end position="718"/>
    </location>
</feature>
<feature type="compositionally biased region" description="Basic residues" evidence="5">
    <location>
        <begin position="1158"/>
        <end position="1167"/>
    </location>
</feature>
<feature type="compositionally biased region" description="Low complexity" evidence="5">
    <location>
        <begin position="255"/>
        <end position="269"/>
    </location>
</feature>
<keyword evidence="8" id="KW-1185">Reference proteome</keyword>
<feature type="compositionally biased region" description="Basic residues" evidence="5">
    <location>
        <begin position="871"/>
        <end position="881"/>
    </location>
</feature>
<keyword evidence="3" id="KW-0863">Zinc-finger</keyword>
<dbReference type="InterPro" id="IPR013083">
    <property type="entry name" value="Znf_RING/FYVE/PHD"/>
</dbReference>
<feature type="compositionally biased region" description="Low complexity" evidence="5">
    <location>
        <begin position="155"/>
        <end position="169"/>
    </location>
</feature>
<feature type="compositionally biased region" description="Polar residues" evidence="5">
    <location>
        <begin position="473"/>
        <end position="484"/>
    </location>
</feature>
<feature type="compositionally biased region" description="Low complexity" evidence="5">
    <location>
        <begin position="1307"/>
        <end position="1327"/>
    </location>
</feature>
<dbReference type="PANTHER" id="PTHR14955">
    <property type="entry name" value="RETINOIC ACID INDUCED 1/TRANSCRIPTION FACTOR 20"/>
    <property type="match status" value="1"/>
</dbReference>
<dbReference type="GO" id="GO:0005634">
    <property type="term" value="C:nucleus"/>
    <property type="evidence" value="ECO:0007669"/>
    <property type="project" value="TreeGrafter"/>
</dbReference>
<feature type="compositionally biased region" description="Low complexity" evidence="5">
    <location>
        <begin position="1433"/>
        <end position="1443"/>
    </location>
</feature>
<feature type="compositionally biased region" description="Polar residues" evidence="5">
    <location>
        <begin position="1180"/>
        <end position="1190"/>
    </location>
</feature>
<organism evidence="7 8">
    <name type="scientific">Folsomia candida</name>
    <name type="common">Springtail</name>
    <dbReference type="NCBI Taxonomy" id="158441"/>
    <lineage>
        <taxon>Eukaryota</taxon>
        <taxon>Metazoa</taxon>
        <taxon>Ecdysozoa</taxon>
        <taxon>Arthropoda</taxon>
        <taxon>Hexapoda</taxon>
        <taxon>Collembola</taxon>
        <taxon>Entomobryomorpha</taxon>
        <taxon>Isotomoidea</taxon>
        <taxon>Isotomidae</taxon>
        <taxon>Proisotominae</taxon>
        <taxon>Folsomia</taxon>
    </lineage>
</organism>
<accession>A0A226EZB2</accession>
<dbReference type="GO" id="GO:0008270">
    <property type="term" value="F:zinc ion binding"/>
    <property type="evidence" value="ECO:0007669"/>
    <property type="project" value="UniProtKB-KW"/>
</dbReference>
<keyword evidence="4" id="KW-0862">Zinc</keyword>
<evidence type="ECO:0000256" key="2">
    <source>
        <dbReference type="ARBA" id="ARBA00022723"/>
    </source>
</evidence>
<evidence type="ECO:0000256" key="3">
    <source>
        <dbReference type="ARBA" id="ARBA00022771"/>
    </source>
</evidence>
<dbReference type="Gene3D" id="3.30.40.10">
    <property type="entry name" value="Zinc/RING finger domain, C3HC4 (zinc finger)"/>
    <property type="match status" value="1"/>
</dbReference>
<protein>
    <submittedName>
        <fullName evidence="7">Transcription factor 20</fullName>
    </submittedName>
</protein>
<dbReference type="OrthoDB" id="10029243at2759"/>
<dbReference type="InterPro" id="IPR052440">
    <property type="entry name" value="Trans_Reg/Chrom_Remod"/>
</dbReference>
<feature type="region of interest" description="Disordered" evidence="5">
    <location>
        <begin position="1242"/>
        <end position="1347"/>
    </location>
</feature>
<feature type="compositionally biased region" description="Polar residues" evidence="5">
    <location>
        <begin position="237"/>
        <end position="254"/>
    </location>
</feature>
<feature type="compositionally biased region" description="Basic residues" evidence="5">
    <location>
        <begin position="894"/>
        <end position="906"/>
    </location>
</feature>
<feature type="compositionally biased region" description="Polar residues" evidence="5">
    <location>
        <begin position="402"/>
        <end position="418"/>
    </location>
</feature>
<comment type="caution">
    <text evidence="7">The sequence shown here is derived from an EMBL/GenBank/DDBJ whole genome shotgun (WGS) entry which is preliminary data.</text>
</comment>
<evidence type="ECO:0000313" key="7">
    <source>
        <dbReference type="EMBL" id="OXA62913.1"/>
    </source>
</evidence>
<feature type="compositionally biased region" description="Polar residues" evidence="5">
    <location>
        <begin position="288"/>
        <end position="298"/>
    </location>
</feature>
<evidence type="ECO:0000256" key="5">
    <source>
        <dbReference type="SAM" id="MobiDB-lite"/>
    </source>
</evidence>
<dbReference type="Pfam" id="PF13771">
    <property type="entry name" value="zf-HC5HC2H"/>
    <property type="match status" value="1"/>
</dbReference>
<feature type="compositionally biased region" description="Basic residues" evidence="5">
    <location>
        <begin position="1337"/>
        <end position="1347"/>
    </location>
</feature>
<feature type="compositionally biased region" description="Polar residues" evidence="5">
    <location>
        <begin position="109"/>
        <end position="125"/>
    </location>
</feature>
<proteinExistence type="predicted"/>
<dbReference type="InterPro" id="IPR001965">
    <property type="entry name" value="Znf_PHD"/>
</dbReference>
<dbReference type="PANTHER" id="PTHR14955:SF4">
    <property type="entry name" value="PHD-TYPE DOMAIN-CONTAINING PROTEIN"/>
    <property type="match status" value="1"/>
</dbReference>
<feature type="compositionally biased region" description="Polar residues" evidence="5">
    <location>
        <begin position="1"/>
        <end position="18"/>
    </location>
</feature>
<feature type="compositionally biased region" description="Polar residues" evidence="5">
    <location>
        <begin position="1465"/>
        <end position="1477"/>
    </location>
</feature>
<feature type="compositionally biased region" description="Polar residues" evidence="5">
    <location>
        <begin position="973"/>
        <end position="989"/>
    </location>
</feature>
<feature type="compositionally biased region" description="Low complexity" evidence="5">
    <location>
        <begin position="98"/>
        <end position="108"/>
    </location>
</feature>
<feature type="compositionally biased region" description="Polar residues" evidence="5">
    <location>
        <begin position="270"/>
        <end position="281"/>
    </location>
</feature>
<feature type="compositionally biased region" description="Polar residues" evidence="5">
    <location>
        <begin position="306"/>
        <end position="326"/>
    </location>
</feature>
<feature type="compositionally biased region" description="Pro residues" evidence="5">
    <location>
        <begin position="26"/>
        <end position="37"/>
    </location>
</feature>
<feature type="compositionally biased region" description="Basic and acidic residues" evidence="5">
    <location>
        <begin position="607"/>
        <end position="617"/>
    </location>
</feature>
<feature type="region of interest" description="Disordered" evidence="5">
    <location>
        <begin position="973"/>
        <end position="992"/>
    </location>
</feature>
<feature type="compositionally biased region" description="Low complexity" evidence="5">
    <location>
        <begin position="453"/>
        <end position="469"/>
    </location>
</feature>
<evidence type="ECO:0000256" key="4">
    <source>
        <dbReference type="ARBA" id="ARBA00022833"/>
    </source>
</evidence>
<feature type="compositionally biased region" description="Basic residues" evidence="5">
    <location>
        <begin position="578"/>
        <end position="587"/>
    </location>
</feature>
<feature type="region of interest" description="Disordered" evidence="5">
    <location>
        <begin position="1"/>
        <end position="906"/>
    </location>
</feature>
<feature type="compositionally biased region" description="Low complexity" evidence="5">
    <location>
        <begin position="129"/>
        <end position="144"/>
    </location>
</feature>
<feature type="compositionally biased region" description="Pro residues" evidence="5">
    <location>
        <begin position="187"/>
        <end position="198"/>
    </location>
</feature>
<dbReference type="STRING" id="158441.A0A226EZB2"/>
<feature type="region of interest" description="Disordered" evidence="5">
    <location>
        <begin position="1433"/>
        <end position="1499"/>
    </location>
</feature>
<feature type="compositionally biased region" description="Low complexity" evidence="5">
    <location>
        <begin position="338"/>
        <end position="357"/>
    </location>
</feature>
<dbReference type="OMA" id="TIGCLER"/>
<feature type="compositionally biased region" description="Polar residues" evidence="5">
    <location>
        <begin position="1575"/>
        <end position="1596"/>
    </location>
</feature>
<feature type="compositionally biased region" description="Basic residues" evidence="5">
    <location>
        <begin position="1448"/>
        <end position="1458"/>
    </location>
</feature>
<feature type="region of interest" description="Disordered" evidence="5">
    <location>
        <begin position="1575"/>
        <end position="1599"/>
    </location>
</feature>